<comment type="caution">
    <text evidence="1">The sequence shown here is derived from an EMBL/GenBank/DDBJ whole genome shotgun (WGS) entry which is preliminary data.</text>
</comment>
<organism evidence="1 2">
    <name type="scientific">Porites evermanni</name>
    <dbReference type="NCBI Taxonomy" id="104178"/>
    <lineage>
        <taxon>Eukaryota</taxon>
        <taxon>Metazoa</taxon>
        <taxon>Cnidaria</taxon>
        <taxon>Anthozoa</taxon>
        <taxon>Hexacorallia</taxon>
        <taxon>Scleractinia</taxon>
        <taxon>Fungiina</taxon>
        <taxon>Poritidae</taxon>
        <taxon>Porites</taxon>
    </lineage>
</organism>
<gene>
    <name evidence="1" type="ORF">PEVE_00021307</name>
</gene>
<reference evidence="1 2" key="1">
    <citation type="submission" date="2022-05" db="EMBL/GenBank/DDBJ databases">
        <authorList>
            <consortium name="Genoscope - CEA"/>
            <person name="William W."/>
        </authorList>
    </citation>
    <scope>NUCLEOTIDE SEQUENCE [LARGE SCALE GENOMIC DNA]</scope>
</reference>
<evidence type="ECO:0000313" key="1">
    <source>
        <dbReference type="EMBL" id="CAH3191114.1"/>
    </source>
</evidence>
<proteinExistence type="predicted"/>
<evidence type="ECO:0000313" key="2">
    <source>
        <dbReference type="Proteomes" id="UP001159427"/>
    </source>
</evidence>
<keyword evidence="2" id="KW-1185">Reference proteome</keyword>
<name>A0ABN8SKA3_9CNID</name>
<dbReference type="EMBL" id="CALNXI010002854">
    <property type="protein sequence ID" value="CAH3191114.1"/>
    <property type="molecule type" value="Genomic_DNA"/>
</dbReference>
<protein>
    <submittedName>
        <fullName evidence="1">Uncharacterized protein</fullName>
    </submittedName>
</protein>
<accession>A0ABN8SKA3</accession>
<sequence>MAACFMKTKDSSGSGEFRGQTSLTSLLECTSDISCHLRRFFLSWENISENVFPRHRGKLGTYWKCPTTACQYPDHKGKQEAVKGDRVFNVQMGRDIFQDFGVTIPVGSRKQFFCDIK</sequence>
<dbReference type="Proteomes" id="UP001159427">
    <property type="component" value="Unassembled WGS sequence"/>
</dbReference>